<dbReference type="GO" id="GO:0032259">
    <property type="term" value="P:methylation"/>
    <property type="evidence" value="ECO:0007669"/>
    <property type="project" value="UniProtKB-KW"/>
</dbReference>
<keyword evidence="1 4" id="KW-0489">Methyltransferase</keyword>
<evidence type="ECO:0000256" key="5">
    <source>
        <dbReference type="RuleBase" id="RU000416"/>
    </source>
</evidence>
<gene>
    <name evidence="7" type="primary">dnmA</name>
    <name evidence="7" type="ORF">PPL_00453</name>
</gene>
<dbReference type="Gene3D" id="3.40.50.150">
    <property type="entry name" value="Vaccinia Virus protein VP39"/>
    <property type="match status" value="1"/>
</dbReference>
<sequence>MLFVSATSTTTTSNGVEQQSNNNNNNSSSNNETIDKLRILEFFSGIGGMYYSTLISGIPFEVLQSFDINTNANDVYNYNISSKYPNPKKHKVNSKSIDALTTKELESFRANTWLMSPPCQPFTRVGLQKDLQDNRTNSFVHLLEQLAALAEPPTYILIENVYGFEKSNARDLLLETFNQLQYQFQEFHLTPTQFGLPNQRLRYFCIAKKVLLNNDSNNNSNSNIDIKTKIVTKDNAIILKTIPSYQHTENNETNTIEQYLDESYNTDEHYYKYKIPEKLLLSKGMLFDIKTINDKTTNCFTKAYSKFVEGTGSVLQLDTNYKADINVPNSLIPMKLRYFSPKEITRFHFFPEQFQFPPSVTVAQGYRLIGNSLNCKIVSELLKYLFYKFNDDNNNNNNNSNDNDNNASCSSGNSNNNNNE</sequence>
<dbReference type="InParanoid" id="D3AWH9"/>
<evidence type="ECO:0000256" key="6">
    <source>
        <dbReference type="SAM" id="MobiDB-lite"/>
    </source>
</evidence>
<dbReference type="PANTHER" id="PTHR46098">
    <property type="entry name" value="TRNA (CYTOSINE(38)-C(5))-METHYLTRANSFERASE"/>
    <property type="match status" value="1"/>
</dbReference>
<evidence type="ECO:0000256" key="3">
    <source>
        <dbReference type="ARBA" id="ARBA00022691"/>
    </source>
</evidence>
<evidence type="ECO:0000313" key="7">
    <source>
        <dbReference type="EMBL" id="EFA86652.1"/>
    </source>
</evidence>
<dbReference type="Gene3D" id="3.90.120.10">
    <property type="entry name" value="DNA Methylase, subunit A, domain 2"/>
    <property type="match status" value="1"/>
</dbReference>
<accession>D3AWH9</accession>
<dbReference type="GO" id="GO:0005634">
    <property type="term" value="C:nucleus"/>
    <property type="evidence" value="ECO:0007669"/>
    <property type="project" value="TreeGrafter"/>
</dbReference>
<dbReference type="InterPro" id="IPR029063">
    <property type="entry name" value="SAM-dependent_MTases_sf"/>
</dbReference>
<organism evidence="7 8">
    <name type="scientific">Heterostelium pallidum (strain ATCC 26659 / Pp 5 / PN500)</name>
    <name type="common">Cellular slime mold</name>
    <name type="synonym">Polysphondylium pallidum</name>
    <dbReference type="NCBI Taxonomy" id="670386"/>
    <lineage>
        <taxon>Eukaryota</taxon>
        <taxon>Amoebozoa</taxon>
        <taxon>Evosea</taxon>
        <taxon>Eumycetozoa</taxon>
        <taxon>Dictyostelia</taxon>
        <taxon>Acytosteliales</taxon>
        <taxon>Acytosteliaceae</taxon>
        <taxon>Heterostelium</taxon>
    </lineage>
</organism>
<feature type="region of interest" description="Disordered" evidence="6">
    <location>
        <begin position="396"/>
        <end position="420"/>
    </location>
</feature>
<dbReference type="SUPFAM" id="SSF53335">
    <property type="entry name" value="S-adenosyl-L-methionine-dependent methyltransferases"/>
    <property type="match status" value="1"/>
</dbReference>
<comment type="similarity">
    <text evidence="4 5">Belongs to the class I-like SAM-binding methyltransferase superfamily. C5-methyltransferase family.</text>
</comment>
<keyword evidence="3 4" id="KW-0949">S-adenosyl-L-methionine</keyword>
<reference evidence="7 8" key="1">
    <citation type="journal article" date="2011" name="Genome Res.">
        <title>Phylogeny-wide analysis of social amoeba genomes highlights ancient origins for complex intercellular communication.</title>
        <authorList>
            <person name="Heidel A.J."/>
            <person name="Lawal H.M."/>
            <person name="Felder M."/>
            <person name="Schilde C."/>
            <person name="Helps N.R."/>
            <person name="Tunggal B."/>
            <person name="Rivero F."/>
            <person name="John U."/>
            <person name="Schleicher M."/>
            <person name="Eichinger L."/>
            <person name="Platzer M."/>
            <person name="Noegel A.A."/>
            <person name="Schaap P."/>
            <person name="Gloeckner G."/>
        </authorList>
    </citation>
    <scope>NUCLEOTIDE SEQUENCE [LARGE SCALE GENOMIC DNA]</scope>
    <source>
        <strain evidence="8">ATCC 26659 / Pp 5 / PN500</strain>
    </source>
</reference>
<dbReference type="PROSITE" id="PS51679">
    <property type="entry name" value="SAM_MT_C5"/>
    <property type="match status" value="1"/>
</dbReference>
<comment type="caution">
    <text evidence="7">The sequence shown here is derived from an EMBL/GenBank/DDBJ whole genome shotgun (WGS) entry which is preliminary data.</text>
</comment>
<dbReference type="STRING" id="670386.D3AWH9"/>
<evidence type="ECO:0000256" key="2">
    <source>
        <dbReference type="ARBA" id="ARBA00022679"/>
    </source>
</evidence>
<feature type="active site" evidence="4">
    <location>
        <position position="119"/>
    </location>
</feature>
<dbReference type="FunCoup" id="D3AWH9">
    <property type="interactions" value="284"/>
</dbReference>
<dbReference type="Pfam" id="PF00145">
    <property type="entry name" value="DNA_methylase"/>
    <property type="match status" value="1"/>
</dbReference>
<dbReference type="EMBL" id="ADBJ01000002">
    <property type="protein sequence ID" value="EFA86652.1"/>
    <property type="molecule type" value="Genomic_DNA"/>
</dbReference>
<dbReference type="AlphaFoldDB" id="D3AWH9"/>
<name>D3AWH9_HETP5</name>
<keyword evidence="8" id="KW-1185">Reference proteome</keyword>
<feature type="region of interest" description="Disordered" evidence="6">
    <location>
        <begin position="1"/>
        <end position="31"/>
    </location>
</feature>
<dbReference type="PANTHER" id="PTHR46098:SF1">
    <property type="entry name" value="TRNA (CYTOSINE(38)-C(5))-METHYLTRANSFERASE"/>
    <property type="match status" value="1"/>
</dbReference>
<dbReference type="OMA" id="HYAFKYA"/>
<proteinExistence type="inferred from homology"/>
<dbReference type="InterPro" id="IPR050750">
    <property type="entry name" value="C5-MTase"/>
</dbReference>
<dbReference type="NCBIfam" id="TIGR00675">
    <property type="entry name" value="dcm"/>
    <property type="match status" value="1"/>
</dbReference>
<dbReference type="PRINTS" id="PR00105">
    <property type="entry name" value="C5METTRFRASE"/>
</dbReference>
<dbReference type="RefSeq" id="XP_020438757.1">
    <property type="nucleotide sequence ID" value="XM_020571483.1"/>
</dbReference>
<evidence type="ECO:0000256" key="1">
    <source>
        <dbReference type="ARBA" id="ARBA00022603"/>
    </source>
</evidence>
<evidence type="ECO:0000256" key="4">
    <source>
        <dbReference type="PROSITE-ProRule" id="PRU01016"/>
    </source>
</evidence>
<dbReference type="GeneID" id="31355987"/>
<keyword evidence="2 4" id="KW-0808">Transferase</keyword>
<evidence type="ECO:0000313" key="8">
    <source>
        <dbReference type="Proteomes" id="UP000001396"/>
    </source>
</evidence>
<dbReference type="InterPro" id="IPR001525">
    <property type="entry name" value="C5_MeTfrase"/>
</dbReference>
<dbReference type="Proteomes" id="UP000001396">
    <property type="component" value="Unassembled WGS sequence"/>
</dbReference>
<protein>
    <submittedName>
        <fullName evidence="7">DNA cytosine-5--methyltransferase</fullName>
    </submittedName>
</protein>
<feature type="compositionally biased region" description="Low complexity" evidence="6">
    <location>
        <begin position="20"/>
        <end position="31"/>
    </location>
</feature>
<feature type="compositionally biased region" description="Polar residues" evidence="6">
    <location>
        <begin position="1"/>
        <end position="19"/>
    </location>
</feature>
<dbReference type="GO" id="GO:0008168">
    <property type="term" value="F:methyltransferase activity"/>
    <property type="evidence" value="ECO:0007669"/>
    <property type="project" value="UniProtKB-KW"/>
</dbReference>